<feature type="compositionally biased region" description="Pro residues" evidence="1">
    <location>
        <begin position="169"/>
        <end position="184"/>
    </location>
</feature>
<comment type="caution">
    <text evidence="2">The sequence shown here is derived from an EMBL/GenBank/DDBJ whole genome shotgun (WGS) entry which is preliminary data.</text>
</comment>
<feature type="compositionally biased region" description="Low complexity" evidence="1">
    <location>
        <begin position="146"/>
        <end position="161"/>
    </location>
</feature>
<sequence>MPLIEELPVTTTQRTTQGWAYVPDIKQPIQPLEARKRGRNQGASKGEISAKQQKAIQTKLNELDKENYKDTTIAIPAKSKERAGKKITPNVRRILTYQRTFAHYLADDESKQTPMQPPPRPASTRRPSVATTPTQASTLKRERSSSRSVTSTPSTPQPTDSGRFITPQVEPPLPQLPPPPPTTPQNPTSPSQNLSSSKDPDPDPDPDLDSKNPLLRSHPHLNLKPPPSASCKPSSPNRPSPTPPRAPSPLKTSAQTTTPTLPHAACASHPNRHATSAVYAATGERSSATGVERGHVGCWSVGGVMREFAPCLLTS</sequence>
<dbReference type="Proteomes" id="UP000606974">
    <property type="component" value="Unassembled WGS sequence"/>
</dbReference>
<keyword evidence="3" id="KW-1185">Reference proteome</keyword>
<dbReference type="EMBL" id="JAACFV010000022">
    <property type="protein sequence ID" value="KAF7511234.1"/>
    <property type="molecule type" value="Genomic_DNA"/>
</dbReference>
<protein>
    <submittedName>
        <fullName evidence="2">Uncharacterized protein</fullName>
    </submittedName>
</protein>
<evidence type="ECO:0000313" key="2">
    <source>
        <dbReference type="EMBL" id="KAF7511234.1"/>
    </source>
</evidence>
<accession>A0A8H7APP2</accession>
<feature type="region of interest" description="Disordered" evidence="1">
    <location>
        <begin position="105"/>
        <end position="270"/>
    </location>
</feature>
<proteinExistence type="predicted"/>
<dbReference type="OrthoDB" id="74807at2759"/>
<feature type="region of interest" description="Disordered" evidence="1">
    <location>
        <begin position="28"/>
        <end position="54"/>
    </location>
</feature>
<reference evidence="2" key="1">
    <citation type="submission" date="2020-02" db="EMBL/GenBank/DDBJ databases">
        <authorList>
            <person name="Palmer J.M."/>
        </authorList>
    </citation>
    <scope>NUCLEOTIDE SEQUENCE</scope>
    <source>
        <strain evidence="2">EPUS1.4</strain>
        <tissue evidence="2">Thallus</tissue>
    </source>
</reference>
<name>A0A8H7APP2_9EURO</name>
<organism evidence="2 3">
    <name type="scientific">Endocarpon pusillum</name>
    <dbReference type="NCBI Taxonomy" id="364733"/>
    <lineage>
        <taxon>Eukaryota</taxon>
        <taxon>Fungi</taxon>
        <taxon>Dikarya</taxon>
        <taxon>Ascomycota</taxon>
        <taxon>Pezizomycotina</taxon>
        <taxon>Eurotiomycetes</taxon>
        <taxon>Chaetothyriomycetidae</taxon>
        <taxon>Verrucariales</taxon>
        <taxon>Verrucariaceae</taxon>
        <taxon>Endocarpon</taxon>
    </lineage>
</organism>
<evidence type="ECO:0000256" key="1">
    <source>
        <dbReference type="SAM" id="MobiDB-lite"/>
    </source>
</evidence>
<dbReference type="AlphaFoldDB" id="A0A8H7APP2"/>
<gene>
    <name evidence="2" type="ORF">GJ744_005131</name>
</gene>
<feature type="compositionally biased region" description="Polar residues" evidence="1">
    <location>
        <begin position="250"/>
        <end position="260"/>
    </location>
</feature>
<feature type="compositionally biased region" description="Low complexity" evidence="1">
    <location>
        <begin position="185"/>
        <end position="197"/>
    </location>
</feature>
<feature type="compositionally biased region" description="Polar residues" evidence="1">
    <location>
        <begin position="129"/>
        <end position="138"/>
    </location>
</feature>
<evidence type="ECO:0000313" key="3">
    <source>
        <dbReference type="Proteomes" id="UP000606974"/>
    </source>
</evidence>
<feature type="compositionally biased region" description="Pro residues" evidence="1">
    <location>
        <begin position="236"/>
        <end position="247"/>
    </location>
</feature>